<comment type="caution">
    <text evidence="2">The sequence shown here is derived from an EMBL/GenBank/DDBJ whole genome shotgun (WGS) entry which is preliminary data.</text>
</comment>
<keyword evidence="3" id="KW-1185">Reference proteome</keyword>
<protein>
    <submittedName>
        <fullName evidence="2">Uncharacterized protein</fullName>
    </submittedName>
</protein>
<evidence type="ECO:0000256" key="1">
    <source>
        <dbReference type="SAM" id="SignalP"/>
    </source>
</evidence>
<evidence type="ECO:0000313" key="3">
    <source>
        <dbReference type="Proteomes" id="UP000664132"/>
    </source>
</evidence>
<organism evidence="2 3">
    <name type="scientific">Cadophora malorum</name>
    <dbReference type="NCBI Taxonomy" id="108018"/>
    <lineage>
        <taxon>Eukaryota</taxon>
        <taxon>Fungi</taxon>
        <taxon>Dikarya</taxon>
        <taxon>Ascomycota</taxon>
        <taxon>Pezizomycotina</taxon>
        <taxon>Leotiomycetes</taxon>
        <taxon>Helotiales</taxon>
        <taxon>Ploettnerulaceae</taxon>
        <taxon>Cadophora</taxon>
    </lineage>
</organism>
<accession>A0A8H7WFM5</accession>
<dbReference type="Proteomes" id="UP000664132">
    <property type="component" value="Unassembled WGS sequence"/>
</dbReference>
<dbReference type="EMBL" id="JAFJYH010000028">
    <property type="protein sequence ID" value="KAG4423843.1"/>
    <property type="molecule type" value="Genomic_DNA"/>
</dbReference>
<dbReference type="AlphaFoldDB" id="A0A8H7WFM5"/>
<feature type="signal peptide" evidence="1">
    <location>
        <begin position="1"/>
        <end position="21"/>
    </location>
</feature>
<evidence type="ECO:0000313" key="2">
    <source>
        <dbReference type="EMBL" id="KAG4423843.1"/>
    </source>
</evidence>
<name>A0A8H7WFM5_9HELO</name>
<feature type="chain" id="PRO_5034456146" evidence="1">
    <location>
        <begin position="22"/>
        <end position="112"/>
    </location>
</feature>
<dbReference type="OrthoDB" id="3494455at2759"/>
<reference evidence="2" key="1">
    <citation type="submission" date="2021-02" db="EMBL/GenBank/DDBJ databases">
        <title>Genome sequence Cadophora malorum strain M34.</title>
        <authorList>
            <person name="Stefanovic E."/>
            <person name="Vu D."/>
            <person name="Scully C."/>
            <person name="Dijksterhuis J."/>
            <person name="Roader J."/>
            <person name="Houbraken J."/>
        </authorList>
    </citation>
    <scope>NUCLEOTIDE SEQUENCE</scope>
    <source>
        <strain evidence="2">M34</strain>
    </source>
</reference>
<sequence>MRFQPTTAVFTLLSLPLITHACVNSFTKIQNNLMEGFIQDNGVQVCVANNKPRGLDNHFWFDCIPGFAAWIDDGRLVAYAHGGVDYRMRPQSCAEDVVRNDKVIMCAGAAFC</sequence>
<gene>
    <name evidence="2" type="ORF">IFR04_002988</name>
</gene>
<proteinExistence type="predicted"/>
<keyword evidence="1" id="KW-0732">Signal</keyword>